<dbReference type="CDD" id="cd08972">
    <property type="entry name" value="PF_Nei_N"/>
    <property type="match status" value="1"/>
</dbReference>
<evidence type="ECO:0000256" key="8">
    <source>
        <dbReference type="ARBA" id="ARBA00023268"/>
    </source>
</evidence>
<dbReference type="GO" id="GO:0006284">
    <property type="term" value="P:base-excision repair"/>
    <property type="evidence" value="ECO:0000318"/>
    <property type="project" value="GO_Central"/>
</dbReference>
<dbReference type="InterPro" id="IPR035937">
    <property type="entry name" value="FPG_N"/>
</dbReference>
<dbReference type="GO" id="GO:0008534">
    <property type="term" value="F:oxidized purine nucleobase lesion DNA N-glycosylase activity"/>
    <property type="evidence" value="ECO:0007669"/>
    <property type="project" value="UniProtKB-EC"/>
</dbReference>
<accession>C8V446</accession>
<dbReference type="eggNOG" id="ENOG502QVDB">
    <property type="taxonomic scope" value="Eukaryota"/>
</dbReference>
<dbReference type="EMBL" id="BN001302">
    <property type="protein sequence ID" value="CBF75741.1"/>
    <property type="molecule type" value="Genomic_DNA"/>
</dbReference>
<evidence type="ECO:0000256" key="9">
    <source>
        <dbReference type="ARBA" id="ARBA00023295"/>
    </source>
</evidence>
<dbReference type="GO" id="GO:0003684">
    <property type="term" value="F:damaged DNA binding"/>
    <property type="evidence" value="ECO:0007669"/>
    <property type="project" value="InterPro"/>
</dbReference>
<dbReference type="GO" id="GO:0005634">
    <property type="term" value="C:nucleus"/>
    <property type="evidence" value="ECO:0000318"/>
    <property type="project" value="GO_Central"/>
</dbReference>
<evidence type="ECO:0000313" key="13">
    <source>
        <dbReference type="Proteomes" id="UP000000560"/>
    </source>
</evidence>
<dbReference type="AlphaFoldDB" id="Q5B751"/>
<organism evidence="12 13">
    <name type="scientific">Emericella nidulans (strain FGSC A4 / ATCC 38163 / CBS 112.46 / NRRL 194 / M139)</name>
    <name type="common">Aspergillus nidulans</name>
    <dbReference type="NCBI Taxonomy" id="227321"/>
    <lineage>
        <taxon>Eukaryota</taxon>
        <taxon>Fungi</taxon>
        <taxon>Dikarya</taxon>
        <taxon>Ascomycota</taxon>
        <taxon>Pezizomycotina</taxon>
        <taxon>Eurotiomycetes</taxon>
        <taxon>Eurotiomycetidae</taxon>
        <taxon>Eurotiales</taxon>
        <taxon>Aspergillaceae</taxon>
        <taxon>Aspergillus</taxon>
        <taxon>Aspergillus subgen. Nidulantes</taxon>
    </lineage>
</organism>
<dbReference type="SUPFAM" id="SSF81624">
    <property type="entry name" value="N-terminal domain of MutM-like DNA repair proteins"/>
    <property type="match status" value="1"/>
</dbReference>
<keyword evidence="5" id="KW-0238">DNA-binding</keyword>
<feature type="compositionally biased region" description="Basic and acidic residues" evidence="10">
    <location>
        <begin position="318"/>
        <end position="340"/>
    </location>
</feature>
<dbReference type="PANTHER" id="PTHR22993:SF9">
    <property type="entry name" value="FORMAMIDOPYRIMIDINE-DNA GLYCOSYLASE"/>
    <property type="match status" value="1"/>
</dbReference>
<dbReference type="FunFam" id="1.10.8.50:FF:000009">
    <property type="entry name" value="Formamidopyrimidine-DNA glycosylase"/>
    <property type="match status" value="1"/>
</dbReference>
<keyword evidence="13" id="KW-1185">Reference proteome</keyword>
<dbReference type="OrthoDB" id="444592at2759"/>
<dbReference type="InterPro" id="IPR012319">
    <property type="entry name" value="FPG_cat"/>
</dbReference>
<dbReference type="SMART" id="SM01232">
    <property type="entry name" value="H2TH"/>
    <property type="match status" value="1"/>
</dbReference>
<evidence type="ECO:0000256" key="5">
    <source>
        <dbReference type="ARBA" id="ARBA00023125"/>
    </source>
</evidence>
<feature type="compositionally biased region" description="Basic and acidic residues" evidence="10">
    <location>
        <begin position="299"/>
        <end position="310"/>
    </location>
</feature>
<protein>
    <submittedName>
        <fullName evidence="12">Formamidopyrimidine-DNA glycosylase, putative (AFU_orthologue AFUA_4G11930)</fullName>
    </submittedName>
</protein>
<dbReference type="GO" id="GO:0016829">
    <property type="term" value="F:lyase activity"/>
    <property type="evidence" value="ECO:0007669"/>
    <property type="project" value="UniProtKB-KW"/>
</dbReference>
<dbReference type="PANTHER" id="PTHR22993">
    <property type="entry name" value="FORMAMIDOPYRIMIDINE-DNA GLYCOSYLASE"/>
    <property type="match status" value="1"/>
</dbReference>
<dbReference type="InParanoid" id="Q5B751"/>
<feature type="domain" description="Formamidopyrimidine-DNA glycosylase catalytic" evidence="11">
    <location>
        <begin position="2"/>
        <end position="132"/>
    </location>
</feature>
<proteinExistence type="inferred from homology"/>
<dbReference type="KEGG" id="ani:ANIA_03629"/>
<dbReference type="RefSeq" id="XP_661233.1">
    <property type="nucleotide sequence ID" value="XM_656141.1"/>
</dbReference>
<dbReference type="Pfam" id="PF06831">
    <property type="entry name" value="H2TH"/>
    <property type="match status" value="1"/>
</dbReference>
<dbReference type="HOGENOM" id="CLU_038423_0_1_1"/>
<evidence type="ECO:0000256" key="6">
    <source>
        <dbReference type="ARBA" id="ARBA00023204"/>
    </source>
</evidence>
<evidence type="ECO:0000313" key="12">
    <source>
        <dbReference type="EMBL" id="CBF75741.1"/>
    </source>
</evidence>
<evidence type="ECO:0000259" key="11">
    <source>
        <dbReference type="PROSITE" id="PS51068"/>
    </source>
</evidence>
<dbReference type="Gene3D" id="1.10.8.50">
    <property type="match status" value="1"/>
</dbReference>
<keyword evidence="9" id="KW-0326">Glycosidase</keyword>
<dbReference type="GO" id="GO:0008270">
    <property type="term" value="F:zinc ion binding"/>
    <property type="evidence" value="ECO:0007669"/>
    <property type="project" value="InterPro"/>
</dbReference>
<evidence type="ECO:0000256" key="2">
    <source>
        <dbReference type="ARBA" id="ARBA00009409"/>
    </source>
</evidence>
<comment type="catalytic activity">
    <reaction evidence="1">
        <text>Hydrolysis of DNA containing ring-opened 7-methylguanine residues, releasing 2,6-diamino-4-hydroxy-5-(N-methyl)formamidopyrimidine.</text>
        <dbReference type="EC" id="3.2.2.23"/>
    </reaction>
</comment>
<evidence type="ECO:0000256" key="3">
    <source>
        <dbReference type="ARBA" id="ARBA00022763"/>
    </source>
</evidence>
<dbReference type="VEuPathDB" id="FungiDB:AN3629"/>
<dbReference type="SMART" id="SM00898">
    <property type="entry name" value="Fapy_DNA_glyco"/>
    <property type="match status" value="1"/>
</dbReference>
<keyword evidence="8" id="KW-0511">Multifunctional enzyme</keyword>
<dbReference type="InterPro" id="IPR010979">
    <property type="entry name" value="Ribosomal_uS13-like_H2TH"/>
</dbReference>
<reference evidence="13" key="1">
    <citation type="journal article" date="2005" name="Nature">
        <title>Sequencing of Aspergillus nidulans and comparative analysis with A. fumigatus and A. oryzae.</title>
        <authorList>
            <person name="Galagan J.E."/>
            <person name="Calvo S.E."/>
            <person name="Cuomo C."/>
            <person name="Ma L.J."/>
            <person name="Wortman J.R."/>
            <person name="Batzoglou S."/>
            <person name="Lee S.I."/>
            <person name="Basturkmen M."/>
            <person name="Spevak C.C."/>
            <person name="Clutterbuck J."/>
            <person name="Kapitonov V."/>
            <person name="Jurka J."/>
            <person name="Scazzocchio C."/>
            <person name="Farman M."/>
            <person name="Butler J."/>
            <person name="Purcell S."/>
            <person name="Harris S."/>
            <person name="Braus G.H."/>
            <person name="Draht O."/>
            <person name="Busch S."/>
            <person name="D'Enfert C."/>
            <person name="Bouchier C."/>
            <person name="Goldman G.H."/>
            <person name="Bell-Pedersen D."/>
            <person name="Griffiths-Jones S."/>
            <person name="Doonan J.H."/>
            <person name="Yu J."/>
            <person name="Vienken K."/>
            <person name="Pain A."/>
            <person name="Freitag M."/>
            <person name="Selker E.U."/>
            <person name="Archer D.B."/>
            <person name="Penalva M.A."/>
            <person name="Oakley B.R."/>
            <person name="Momany M."/>
            <person name="Tanaka T."/>
            <person name="Kumagai T."/>
            <person name="Asai K."/>
            <person name="Machida M."/>
            <person name="Nierman W.C."/>
            <person name="Denning D.W."/>
            <person name="Caddick M."/>
            <person name="Hynes M."/>
            <person name="Paoletti M."/>
            <person name="Fischer R."/>
            <person name="Miller B."/>
            <person name="Dyer P."/>
            <person name="Sachs M.S."/>
            <person name="Osmani S.A."/>
            <person name="Birren B.W."/>
        </authorList>
    </citation>
    <scope>NUCLEOTIDE SEQUENCE [LARGE SCALE GENOMIC DNA]</scope>
    <source>
        <strain evidence="13">FGSC A4 / ATCC 38163 / CBS 112.46 / NRRL 194 / M139</strain>
    </source>
</reference>
<accession>Q5B751</accession>
<dbReference type="OMA" id="EKFPEHW"/>
<keyword evidence="7" id="KW-0456">Lyase</keyword>
<keyword evidence="6" id="KW-0234">DNA repair</keyword>
<keyword evidence="4" id="KW-0378">Hydrolase</keyword>
<dbReference type="GO" id="GO:0019104">
    <property type="term" value="F:DNA N-glycosylase activity"/>
    <property type="evidence" value="ECO:0000318"/>
    <property type="project" value="GO_Central"/>
</dbReference>
<feature type="compositionally biased region" description="Basic residues" evidence="10">
    <location>
        <begin position="354"/>
        <end position="363"/>
    </location>
</feature>
<dbReference type="InterPro" id="IPR015886">
    <property type="entry name" value="H2TH_FPG"/>
</dbReference>
<sequence>MPELAEIYRIVHFIRQHLVGKTLAKVSTQHDDIVYGKVGTSAAEFQKAMEGKKVIGTGQQGKYFWITMTSPPHVVMHFGMAGWLKIRDADTYYYRTDKPEDKQWPPKYWKFLLETDGDPKVEAAFVDFRRLARIRLVDCPAEEIRNYTPLKENGPDPLVDKDVVTKEWLGSKLSSKKVPVKALLLDQAVISGIGNWMGDEILYHAKIHPEQYSNTLTDDQVKELHSSIHYVCSTSTEVLADSDKFPEHWLFKHRWSKGKKNKQSSLPNGEKITFLTVGGRTSAVVPSVQKKTGPVAGDVKQEDESSDERQTKRKRTTTKKDTSKTDKIDSRKESKQSVKLEDEDALEDKDTRQTNRRSTRLRK</sequence>
<gene>
    <name evidence="12" type="ORF">ANIA_03629</name>
</gene>
<dbReference type="FunFam" id="3.20.190.10:FF:000004">
    <property type="entry name" value="Putative Formamidopyrimidine-DNA glycosylase"/>
    <property type="match status" value="1"/>
</dbReference>
<dbReference type="PROSITE" id="PS51068">
    <property type="entry name" value="FPG_CAT"/>
    <property type="match status" value="1"/>
</dbReference>
<evidence type="ECO:0000256" key="4">
    <source>
        <dbReference type="ARBA" id="ARBA00022801"/>
    </source>
</evidence>
<dbReference type="GO" id="GO:0003906">
    <property type="term" value="F:DNA-(apurinic or apyrimidinic site) endonuclease activity"/>
    <property type="evidence" value="ECO:0000318"/>
    <property type="project" value="GO_Central"/>
</dbReference>
<dbReference type="Pfam" id="PF01149">
    <property type="entry name" value="Fapy_DNA_glyco"/>
    <property type="match status" value="1"/>
</dbReference>
<dbReference type="STRING" id="227321.Q5B751"/>
<evidence type="ECO:0000256" key="7">
    <source>
        <dbReference type="ARBA" id="ARBA00023239"/>
    </source>
</evidence>
<dbReference type="GeneID" id="2873052"/>
<evidence type="ECO:0000256" key="10">
    <source>
        <dbReference type="SAM" id="MobiDB-lite"/>
    </source>
</evidence>
<dbReference type="Gene3D" id="3.20.190.10">
    <property type="entry name" value="MutM-like, N-terminal"/>
    <property type="match status" value="1"/>
</dbReference>
<dbReference type="Proteomes" id="UP000000560">
    <property type="component" value="Chromosome II"/>
</dbReference>
<keyword evidence="3" id="KW-0227">DNA damage</keyword>
<comment type="similarity">
    <text evidence="2">Belongs to the FPG family.</text>
</comment>
<feature type="region of interest" description="Disordered" evidence="10">
    <location>
        <begin position="285"/>
        <end position="363"/>
    </location>
</feature>
<dbReference type="SUPFAM" id="SSF46946">
    <property type="entry name" value="S13-like H2TH domain"/>
    <property type="match status" value="1"/>
</dbReference>
<name>Q5B751_EMENI</name>
<evidence type="ECO:0000256" key="1">
    <source>
        <dbReference type="ARBA" id="ARBA00001668"/>
    </source>
</evidence>
<reference evidence="13" key="2">
    <citation type="journal article" date="2009" name="Fungal Genet. Biol.">
        <title>The 2008 update of the Aspergillus nidulans genome annotation: a community effort.</title>
        <authorList>
            <person name="Wortman J.R."/>
            <person name="Gilsenan J.M."/>
            <person name="Joardar V."/>
            <person name="Deegan J."/>
            <person name="Clutterbuck J."/>
            <person name="Andersen M.R."/>
            <person name="Archer D."/>
            <person name="Bencina M."/>
            <person name="Braus G."/>
            <person name="Coutinho P."/>
            <person name="von Dohren H."/>
            <person name="Doonan J."/>
            <person name="Driessen A.J."/>
            <person name="Durek P."/>
            <person name="Espeso E."/>
            <person name="Fekete E."/>
            <person name="Flipphi M."/>
            <person name="Estrada C.G."/>
            <person name="Geysens S."/>
            <person name="Goldman G."/>
            <person name="de Groot P.W."/>
            <person name="Hansen K."/>
            <person name="Harris S.D."/>
            <person name="Heinekamp T."/>
            <person name="Helmstaedt K."/>
            <person name="Henrissat B."/>
            <person name="Hofmann G."/>
            <person name="Homan T."/>
            <person name="Horio T."/>
            <person name="Horiuchi H."/>
            <person name="James S."/>
            <person name="Jones M."/>
            <person name="Karaffa L."/>
            <person name="Karanyi Z."/>
            <person name="Kato M."/>
            <person name="Keller N."/>
            <person name="Kelly D.E."/>
            <person name="Kiel J.A."/>
            <person name="Kim J.M."/>
            <person name="van der Klei I.J."/>
            <person name="Klis F.M."/>
            <person name="Kovalchuk A."/>
            <person name="Krasevec N."/>
            <person name="Kubicek C.P."/>
            <person name="Liu B."/>
            <person name="Maccabe A."/>
            <person name="Meyer V."/>
            <person name="Mirabito P."/>
            <person name="Miskei M."/>
            <person name="Mos M."/>
            <person name="Mullins J."/>
            <person name="Nelson D.R."/>
            <person name="Nielsen J."/>
            <person name="Oakley B.R."/>
            <person name="Osmani S.A."/>
            <person name="Pakula T."/>
            <person name="Paszewski A."/>
            <person name="Paulsen I."/>
            <person name="Pilsyk S."/>
            <person name="Pocsi I."/>
            <person name="Punt P.J."/>
            <person name="Ram A.F."/>
            <person name="Ren Q."/>
            <person name="Robellet X."/>
            <person name="Robson G."/>
            <person name="Seiboth B."/>
            <person name="van Solingen P."/>
            <person name="Specht T."/>
            <person name="Sun J."/>
            <person name="Taheri-Talesh N."/>
            <person name="Takeshita N."/>
            <person name="Ussery D."/>
            <person name="vanKuyk P.A."/>
            <person name="Visser H."/>
            <person name="van de Vondervoort P.J."/>
            <person name="de Vries R.P."/>
            <person name="Walton J."/>
            <person name="Xiang X."/>
            <person name="Xiong Y."/>
            <person name="Zeng A.P."/>
            <person name="Brandt B.W."/>
            <person name="Cornell M.J."/>
            <person name="van den Hondel C.A."/>
            <person name="Visser J."/>
            <person name="Oliver S.G."/>
            <person name="Turner G."/>
        </authorList>
    </citation>
    <scope>GENOME REANNOTATION</scope>
    <source>
        <strain evidence="13">FGSC A4 / ATCC 38163 / CBS 112.46 / NRRL 194 / M139</strain>
    </source>
</reference>